<dbReference type="GO" id="GO:0051603">
    <property type="term" value="P:proteolysis involved in protein catabolic process"/>
    <property type="evidence" value="ECO:0007669"/>
    <property type="project" value="TreeGrafter"/>
</dbReference>
<evidence type="ECO:0000259" key="9">
    <source>
        <dbReference type="Pfam" id="PF01435"/>
    </source>
</evidence>
<evidence type="ECO:0000256" key="8">
    <source>
        <dbReference type="SAM" id="SignalP"/>
    </source>
</evidence>
<feature type="chain" id="PRO_5016754835" evidence="8">
    <location>
        <begin position="34"/>
        <end position="460"/>
    </location>
</feature>
<dbReference type="PANTHER" id="PTHR22726:SF1">
    <property type="entry name" value="METALLOENDOPEPTIDASE OMA1, MITOCHONDRIAL"/>
    <property type="match status" value="1"/>
</dbReference>
<feature type="signal peptide" evidence="8">
    <location>
        <begin position="1"/>
        <end position="33"/>
    </location>
</feature>
<keyword evidence="2" id="KW-0645">Protease</keyword>
<evidence type="ECO:0000256" key="7">
    <source>
        <dbReference type="PROSITE-ProRule" id="PRU00339"/>
    </source>
</evidence>
<feature type="domain" description="Peptidase M48" evidence="9">
    <location>
        <begin position="42"/>
        <end position="237"/>
    </location>
</feature>
<keyword evidence="6" id="KW-0482">Metalloprotease</keyword>
<keyword evidence="12" id="KW-1185">Reference proteome</keyword>
<dbReference type="AlphaFoldDB" id="A0A371XBQ4"/>
<keyword evidence="3" id="KW-0479">Metal-binding</keyword>
<organism evidence="11 12">
    <name type="scientific">Mesorhizobium denitrificans</name>
    <dbReference type="NCBI Taxonomy" id="2294114"/>
    <lineage>
        <taxon>Bacteria</taxon>
        <taxon>Pseudomonadati</taxon>
        <taxon>Pseudomonadota</taxon>
        <taxon>Alphaproteobacteria</taxon>
        <taxon>Hyphomicrobiales</taxon>
        <taxon>Phyllobacteriaceae</taxon>
        <taxon>Mesorhizobium</taxon>
    </lineage>
</organism>
<comment type="cofactor">
    <cofactor evidence="1">
        <name>Zn(2+)</name>
        <dbReference type="ChEBI" id="CHEBI:29105"/>
    </cofactor>
</comment>
<comment type="caution">
    <text evidence="11">The sequence shown here is derived from an EMBL/GenBank/DDBJ whole genome shotgun (WGS) entry which is preliminary data.</text>
</comment>
<dbReference type="SUPFAM" id="SSF48452">
    <property type="entry name" value="TPR-like"/>
    <property type="match status" value="1"/>
</dbReference>
<keyword evidence="4" id="KW-0378">Hydrolase</keyword>
<dbReference type="InterPro" id="IPR011990">
    <property type="entry name" value="TPR-like_helical_dom_sf"/>
</dbReference>
<evidence type="ECO:0000259" key="10">
    <source>
        <dbReference type="Pfam" id="PF23914"/>
    </source>
</evidence>
<dbReference type="GO" id="GO:0016020">
    <property type="term" value="C:membrane"/>
    <property type="evidence" value="ECO:0007669"/>
    <property type="project" value="TreeGrafter"/>
</dbReference>
<dbReference type="PROSITE" id="PS50005">
    <property type="entry name" value="TPR"/>
    <property type="match status" value="1"/>
</dbReference>
<evidence type="ECO:0000256" key="4">
    <source>
        <dbReference type="ARBA" id="ARBA00022801"/>
    </source>
</evidence>
<dbReference type="CDD" id="cd07324">
    <property type="entry name" value="M48C_Oma1-like"/>
    <property type="match status" value="1"/>
</dbReference>
<keyword evidence="8" id="KW-0732">Signal</keyword>
<dbReference type="Proteomes" id="UP000262379">
    <property type="component" value="Unassembled WGS sequence"/>
</dbReference>
<dbReference type="RefSeq" id="WP_116624832.1">
    <property type="nucleotide sequence ID" value="NZ_QURN01000012.1"/>
</dbReference>
<dbReference type="EMBL" id="QURN01000012">
    <property type="protein sequence ID" value="RFC66656.1"/>
    <property type="molecule type" value="Genomic_DNA"/>
</dbReference>
<evidence type="ECO:0000256" key="3">
    <source>
        <dbReference type="ARBA" id="ARBA00022723"/>
    </source>
</evidence>
<dbReference type="InterPro" id="IPR051156">
    <property type="entry name" value="Mito/Outer_Membr_Metalloprot"/>
</dbReference>
<proteinExistence type="predicted"/>
<feature type="repeat" description="TPR" evidence="7">
    <location>
        <begin position="320"/>
        <end position="353"/>
    </location>
</feature>
<reference evidence="12" key="1">
    <citation type="submission" date="2018-08" db="EMBL/GenBank/DDBJ databases">
        <authorList>
            <person name="Im W.T."/>
        </authorList>
    </citation>
    <scope>NUCLEOTIDE SEQUENCE [LARGE SCALE GENOMIC DNA]</scope>
    <source>
        <strain evidence="12">LA-28</strain>
    </source>
</reference>
<evidence type="ECO:0000256" key="6">
    <source>
        <dbReference type="ARBA" id="ARBA00023049"/>
    </source>
</evidence>
<evidence type="ECO:0000256" key="1">
    <source>
        <dbReference type="ARBA" id="ARBA00001947"/>
    </source>
</evidence>
<name>A0A371XBQ4_9HYPH</name>
<sequence>MLISRIASALCRSACALLVSGAVVLSSLGSAVAQNLPLVRDAEIEALVRDYAKPLLAAAGLSRKNIEIVLVNDPSFNAFVSGRRIFMNTGTLMTAETPNEVIGVLAHEIGHLAGGHQERLRMQVDRAKTMAMVGMLLGMGTLAAGAATKNGELGGVGMGMATGSTEAARRSLLSYQRTEETTADRSALTYLDATHQSARGMLKTFKRFQTALALSGTRVDPYQISHPTPRDRIANLEVLARKSPYFEMRDPPELQRRHDRMRAKIAAFTNGRGSTAQLFKQNNDQEAKQYGEAIEGYLHGDPRAALAKVDALIKAEPKNPYHYELRGDTLMKANRPAEAADAYAKAIKLDPARSSVLQVSYGQALLAQGNPKSAKKAVQALERSVAADPENTTAYRYLSQAYGQLGQVGEAELAAADGHYYSGNFQDAKIFAARAQRKLKPGSAEWQRAQDIINYRKPRG</sequence>
<dbReference type="InterPro" id="IPR019734">
    <property type="entry name" value="TPR_rpt"/>
</dbReference>
<dbReference type="PANTHER" id="PTHR22726">
    <property type="entry name" value="METALLOENDOPEPTIDASE OMA1"/>
    <property type="match status" value="1"/>
</dbReference>
<protein>
    <submittedName>
        <fullName evidence="11">M48 family peptidase</fullName>
    </submittedName>
</protein>
<evidence type="ECO:0000256" key="5">
    <source>
        <dbReference type="ARBA" id="ARBA00022833"/>
    </source>
</evidence>
<dbReference type="Gene3D" id="3.30.2010.10">
    <property type="entry name" value="Metalloproteases ('zincins'), catalytic domain"/>
    <property type="match status" value="1"/>
</dbReference>
<evidence type="ECO:0000313" key="12">
    <source>
        <dbReference type="Proteomes" id="UP000262379"/>
    </source>
</evidence>
<dbReference type="Gene3D" id="1.25.40.10">
    <property type="entry name" value="Tetratricopeptide repeat domain"/>
    <property type="match status" value="2"/>
</dbReference>
<keyword evidence="7" id="KW-0802">TPR repeat</keyword>
<keyword evidence="5" id="KW-0862">Zinc</keyword>
<dbReference type="Pfam" id="PF23914">
    <property type="entry name" value="TPR_CcmH_CycH"/>
    <property type="match status" value="1"/>
</dbReference>
<dbReference type="InterPro" id="IPR056413">
    <property type="entry name" value="TPR_CcmH_CycH"/>
</dbReference>
<evidence type="ECO:0000256" key="2">
    <source>
        <dbReference type="ARBA" id="ARBA00022670"/>
    </source>
</evidence>
<feature type="domain" description="Cytochrome c-type biogenesis protein H TPR" evidence="10">
    <location>
        <begin position="314"/>
        <end position="411"/>
    </location>
</feature>
<evidence type="ECO:0000313" key="11">
    <source>
        <dbReference type="EMBL" id="RFC66656.1"/>
    </source>
</evidence>
<dbReference type="GO" id="GO:0046872">
    <property type="term" value="F:metal ion binding"/>
    <property type="evidence" value="ECO:0007669"/>
    <property type="project" value="UniProtKB-KW"/>
</dbReference>
<dbReference type="Pfam" id="PF01435">
    <property type="entry name" value="Peptidase_M48"/>
    <property type="match status" value="1"/>
</dbReference>
<dbReference type="InterPro" id="IPR001915">
    <property type="entry name" value="Peptidase_M48"/>
</dbReference>
<gene>
    <name evidence="11" type="ORF">DY251_15545</name>
</gene>
<dbReference type="GO" id="GO:0004222">
    <property type="term" value="F:metalloendopeptidase activity"/>
    <property type="evidence" value="ECO:0007669"/>
    <property type="project" value="InterPro"/>
</dbReference>
<accession>A0A371XBQ4</accession>